<feature type="transmembrane region" description="Helical" evidence="1">
    <location>
        <begin position="93"/>
        <end position="111"/>
    </location>
</feature>
<reference evidence="2 3" key="1">
    <citation type="submission" date="2023-11" db="EMBL/GenBank/DDBJ databases">
        <title>Lentzea sokolovensis, sp. nov., Lentzea kristufkii, sp. nov., and Lentzea miocenensis, sp. nov., rare actinobacteria from Sokolov Coal Basin, Miocene lacustrine sediment, Czech Republic.</title>
        <authorList>
            <person name="Lara A."/>
            <person name="Kotroba L."/>
            <person name="Nouioui I."/>
            <person name="Neumann-Schaal M."/>
            <person name="Mast Y."/>
            <person name="Chronakova A."/>
        </authorList>
    </citation>
    <scope>NUCLEOTIDE SEQUENCE [LARGE SCALE GENOMIC DNA]</scope>
    <source>
        <strain evidence="2 3">BCCO 10_0061</strain>
    </source>
</reference>
<evidence type="ECO:0000313" key="3">
    <source>
        <dbReference type="Proteomes" id="UP001285352"/>
    </source>
</evidence>
<dbReference type="EMBL" id="JAXAVU010000008">
    <property type="protein sequence ID" value="MDX8143509.1"/>
    <property type="molecule type" value="Genomic_DNA"/>
</dbReference>
<organism evidence="2 3">
    <name type="scientific">Lentzea sokolovensis</name>
    <dbReference type="NCBI Taxonomy" id="3095429"/>
    <lineage>
        <taxon>Bacteria</taxon>
        <taxon>Bacillati</taxon>
        <taxon>Actinomycetota</taxon>
        <taxon>Actinomycetes</taxon>
        <taxon>Pseudonocardiales</taxon>
        <taxon>Pseudonocardiaceae</taxon>
        <taxon>Lentzea</taxon>
    </lineage>
</organism>
<comment type="caution">
    <text evidence="2">The sequence shown here is derived from an EMBL/GenBank/DDBJ whole genome shotgun (WGS) entry which is preliminary data.</text>
</comment>
<feature type="transmembrane region" description="Helical" evidence="1">
    <location>
        <begin position="62"/>
        <end position="86"/>
    </location>
</feature>
<evidence type="ECO:0000256" key="1">
    <source>
        <dbReference type="SAM" id="Phobius"/>
    </source>
</evidence>
<proteinExistence type="predicted"/>
<keyword evidence="1" id="KW-0472">Membrane</keyword>
<gene>
    <name evidence="2" type="ORF">SK854_15395</name>
</gene>
<keyword evidence="1" id="KW-1133">Transmembrane helix</keyword>
<feature type="transmembrane region" description="Helical" evidence="1">
    <location>
        <begin position="117"/>
        <end position="136"/>
    </location>
</feature>
<evidence type="ECO:0000313" key="2">
    <source>
        <dbReference type="EMBL" id="MDX8143509.1"/>
    </source>
</evidence>
<keyword evidence="1" id="KW-0812">Transmembrane</keyword>
<keyword evidence="3" id="KW-1185">Reference proteome</keyword>
<name>A0ABU4UWY0_9PSEU</name>
<feature type="transmembrane region" description="Helical" evidence="1">
    <location>
        <begin position="21"/>
        <end position="42"/>
    </location>
</feature>
<sequence length="155" mass="15583">MRRLHGGRAGGGAGAAVLTRALIGAFAGAVAGAAGYLGWSWAIPEGCPELGGRICDKWFNVAMLFLPVCWAVVAGLVLAGVLELFALPRAWSASGLGCAFWPVVWVAGAVVDIANMQLVVSAVPVVAFALAAALTGRSRAAGHGRLTGEGAVEGS</sequence>
<dbReference type="RefSeq" id="WP_319975776.1">
    <property type="nucleotide sequence ID" value="NZ_JAXAVU010000008.1"/>
</dbReference>
<protein>
    <submittedName>
        <fullName evidence="2">Uncharacterized protein</fullName>
    </submittedName>
</protein>
<accession>A0ABU4UWY0</accession>
<dbReference type="Proteomes" id="UP001285352">
    <property type="component" value="Unassembled WGS sequence"/>
</dbReference>